<evidence type="ECO:0000313" key="2">
    <source>
        <dbReference type="Proteomes" id="UP000293952"/>
    </source>
</evidence>
<dbReference type="InterPro" id="IPR024623">
    <property type="entry name" value="YtxH"/>
</dbReference>
<comment type="caution">
    <text evidence="1">The sequence shown here is derived from an EMBL/GenBank/DDBJ whole genome shotgun (WGS) entry which is preliminary data.</text>
</comment>
<dbReference type="PANTHER" id="PTHR35792">
    <property type="entry name" value="GENERAL STRESS PROTEIN"/>
    <property type="match status" value="1"/>
</dbReference>
<dbReference type="EMBL" id="SETE01000002">
    <property type="protein sequence ID" value="RYM34692.1"/>
    <property type="molecule type" value="Genomic_DNA"/>
</dbReference>
<organism evidence="1 2">
    <name type="scientific">Brumimicrobium glaciale</name>
    <dbReference type="NCBI Taxonomy" id="200475"/>
    <lineage>
        <taxon>Bacteria</taxon>
        <taxon>Pseudomonadati</taxon>
        <taxon>Bacteroidota</taxon>
        <taxon>Flavobacteriia</taxon>
        <taxon>Flavobacteriales</taxon>
        <taxon>Crocinitomicaceae</taxon>
        <taxon>Brumimicrobium</taxon>
    </lineage>
</organism>
<dbReference type="OrthoDB" id="1467901at2"/>
<dbReference type="InterPro" id="IPR052928">
    <property type="entry name" value="Desiccation-related_membrane"/>
</dbReference>
<gene>
    <name evidence="1" type="ORF">ERX46_04780</name>
</gene>
<sequence>MDEKSKIIVAALAGAVVGAGVSLLLAPASGKDTRDAIATKFGEAKNATVDALGTAKDAVMEKGDELLKKAHLKS</sequence>
<evidence type="ECO:0000313" key="1">
    <source>
        <dbReference type="EMBL" id="RYM34692.1"/>
    </source>
</evidence>
<dbReference type="AlphaFoldDB" id="A0A4Q4KMX6"/>
<reference evidence="1 2" key="1">
    <citation type="submission" date="2019-02" db="EMBL/GenBank/DDBJ databases">
        <title>Genome sequence of the sea-ice species Brumimicrobium glaciale.</title>
        <authorList>
            <person name="Bowman J.P."/>
        </authorList>
    </citation>
    <scope>NUCLEOTIDE SEQUENCE [LARGE SCALE GENOMIC DNA]</scope>
    <source>
        <strain evidence="1 2">IC156</strain>
    </source>
</reference>
<accession>A0A4Q4KMX6</accession>
<name>A0A4Q4KMX6_9FLAO</name>
<dbReference type="Proteomes" id="UP000293952">
    <property type="component" value="Unassembled WGS sequence"/>
</dbReference>
<dbReference type="Pfam" id="PF12732">
    <property type="entry name" value="YtxH"/>
    <property type="match status" value="1"/>
</dbReference>
<dbReference type="PANTHER" id="PTHR35792:SF2">
    <property type="entry name" value="GENERAL STRESS PROTEIN"/>
    <property type="match status" value="1"/>
</dbReference>
<dbReference type="RefSeq" id="WP_130092701.1">
    <property type="nucleotide sequence ID" value="NZ_SETE01000002.1"/>
</dbReference>
<proteinExistence type="predicted"/>
<keyword evidence="2" id="KW-1185">Reference proteome</keyword>
<protein>
    <submittedName>
        <fullName evidence="1">YtxH domain-containing protein</fullName>
    </submittedName>
</protein>